<dbReference type="PANTHER" id="PTHR24056:SF107">
    <property type="entry name" value="CYCLIN-DEPENDENT KINASE 11A-RELATED"/>
    <property type="match status" value="1"/>
</dbReference>
<dbReference type="InterPro" id="IPR000719">
    <property type="entry name" value="Prot_kinase_dom"/>
</dbReference>
<dbReference type="PROSITE" id="PS50011">
    <property type="entry name" value="PROTEIN_KINASE_DOM"/>
    <property type="match status" value="1"/>
</dbReference>
<evidence type="ECO:0000256" key="2">
    <source>
        <dbReference type="ARBA" id="ARBA00012409"/>
    </source>
</evidence>
<evidence type="ECO:0000256" key="4">
    <source>
        <dbReference type="ARBA" id="ARBA00022679"/>
    </source>
</evidence>
<dbReference type="Pfam" id="PF00069">
    <property type="entry name" value="Pkinase"/>
    <property type="match status" value="1"/>
</dbReference>
<dbReference type="Gene3D" id="3.30.200.20">
    <property type="entry name" value="Phosphorylase Kinase, domain 1"/>
    <property type="match status" value="1"/>
</dbReference>
<dbReference type="GO" id="GO:0008353">
    <property type="term" value="F:RNA polymerase II CTD heptapeptide repeat kinase activity"/>
    <property type="evidence" value="ECO:0007669"/>
    <property type="project" value="UniProtKB-EC"/>
</dbReference>
<evidence type="ECO:0000256" key="9">
    <source>
        <dbReference type="SAM" id="MobiDB-lite"/>
    </source>
</evidence>
<feature type="region of interest" description="Disordered" evidence="9">
    <location>
        <begin position="86"/>
        <end position="109"/>
    </location>
</feature>
<accession>A0A833V4C4</accession>
<keyword evidence="12" id="KW-1185">Reference proteome</keyword>
<sequence>MVGKEEGRKKKIERMPRGEVKTQSTLIRFTAMKQLGKRKPDERRPFLASHYRDLGGADRRRSETLREIKNMARREEMPELRELKRSIQAGCSNENYERRSEGTNPRGEVKAQSTLTRFTAMKQTEKCKRDERCPFFASHLHDLTGIDRRRSEILREISNMARREETPELCELNRSIQAGRSIEDYEKLDRIAEGSYGVVYRARDKKSGEVVAVKKLKMEREKGGGFPVISLREINILLSIRHPSIVDMKEVVMGSTMDSIFIVMEFMENDLKRAMETYKQPFSESETKQLMLQLLEGLMYLHKNWIIHRAPELLLGAKEYSSAIDMWSVGCIFAELLAKEPLFKERNETEQLNSIFETLGAPDENTWPGYENLPGAKLVFTKQKYNLLRDKFPPSVLSKSGYDLLSKLLDYDPQKRITAEDALRHPWFSDTSPAHNDMGLYFSCRNLRRRGFYLFY</sequence>
<keyword evidence="3" id="KW-0723">Serine/threonine-protein kinase</keyword>
<dbReference type="Pfam" id="PF06246">
    <property type="entry name" value="Isy1"/>
    <property type="match status" value="2"/>
</dbReference>
<dbReference type="GO" id="GO:0005634">
    <property type="term" value="C:nucleus"/>
    <property type="evidence" value="ECO:0007669"/>
    <property type="project" value="TreeGrafter"/>
</dbReference>
<evidence type="ECO:0000259" key="10">
    <source>
        <dbReference type="PROSITE" id="PS50011"/>
    </source>
</evidence>
<protein>
    <recommendedName>
        <fullName evidence="2">[RNA-polymerase]-subunit kinase</fullName>
        <ecNumber evidence="2">2.7.11.23</ecNumber>
    </recommendedName>
</protein>
<dbReference type="InterPro" id="IPR050108">
    <property type="entry name" value="CDK"/>
</dbReference>
<dbReference type="InterPro" id="IPR011009">
    <property type="entry name" value="Kinase-like_dom_sf"/>
</dbReference>
<dbReference type="AlphaFoldDB" id="A0A833V4C4"/>
<dbReference type="SUPFAM" id="SSF56112">
    <property type="entry name" value="Protein kinase-like (PK-like)"/>
    <property type="match status" value="1"/>
</dbReference>
<evidence type="ECO:0000256" key="3">
    <source>
        <dbReference type="ARBA" id="ARBA00022527"/>
    </source>
</evidence>
<reference evidence="11" key="1">
    <citation type="submission" date="2020-01" db="EMBL/GenBank/DDBJ databases">
        <title>Genome sequence of Kobresia littledalei, the first chromosome-level genome in the family Cyperaceae.</title>
        <authorList>
            <person name="Qu G."/>
        </authorList>
    </citation>
    <scope>NUCLEOTIDE SEQUENCE</scope>
    <source>
        <strain evidence="11">C.B.Clarke</strain>
        <tissue evidence="11">Leaf</tissue>
    </source>
</reference>
<keyword evidence="6 11" id="KW-0418">Kinase</keyword>
<comment type="similarity">
    <text evidence="1">Belongs to the protein kinase superfamily. CMGC Ser/Thr protein kinase family. CDC2/CDKX subfamily.</text>
</comment>
<proteinExistence type="inferred from homology"/>
<comment type="catalytic activity">
    <reaction evidence="8">
        <text>[DNA-directed RNA polymerase] + ATP = phospho-[DNA-directed RNA polymerase] + ADP + H(+)</text>
        <dbReference type="Rhea" id="RHEA:10216"/>
        <dbReference type="Rhea" id="RHEA-COMP:11321"/>
        <dbReference type="Rhea" id="RHEA-COMP:11322"/>
        <dbReference type="ChEBI" id="CHEBI:15378"/>
        <dbReference type="ChEBI" id="CHEBI:30616"/>
        <dbReference type="ChEBI" id="CHEBI:43176"/>
        <dbReference type="ChEBI" id="CHEBI:68546"/>
        <dbReference type="ChEBI" id="CHEBI:456216"/>
        <dbReference type="EC" id="2.7.11.23"/>
    </reaction>
</comment>
<dbReference type="Proteomes" id="UP000623129">
    <property type="component" value="Unassembled WGS sequence"/>
</dbReference>
<dbReference type="Gene3D" id="1.10.510.10">
    <property type="entry name" value="Transferase(Phosphotransferase) domain 1"/>
    <property type="match status" value="2"/>
</dbReference>
<dbReference type="PANTHER" id="PTHR24056">
    <property type="entry name" value="CELL DIVISION PROTEIN KINASE"/>
    <property type="match status" value="1"/>
</dbReference>
<dbReference type="EMBL" id="SWLB01000023">
    <property type="protein sequence ID" value="KAF3323307.1"/>
    <property type="molecule type" value="Genomic_DNA"/>
</dbReference>
<dbReference type="OrthoDB" id="1732493at2759"/>
<evidence type="ECO:0000313" key="12">
    <source>
        <dbReference type="Proteomes" id="UP000623129"/>
    </source>
</evidence>
<evidence type="ECO:0000256" key="6">
    <source>
        <dbReference type="ARBA" id="ARBA00022777"/>
    </source>
</evidence>
<dbReference type="GO" id="GO:0005524">
    <property type="term" value="F:ATP binding"/>
    <property type="evidence" value="ECO:0007669"/>
    <property type="project" value="UniProtKB-KW"/>
</dbReference>
<evidence type="ECO:0000256" key="7">
    <source>
        <dbReference type="ARBA" id="ARBA00022840"/>
    </source>
</evidence>
<evidence type="ECO:0000256" key="8">
    <source>
        <dbReference type="ARBA" id="ARBA00049280"/>
    </source>
</evidence>
<keyword evidence="4" id="KW-0808">Transferase</keyword>
<keyword evidence="7" id="KW-0067">ATP-binding</keyword>
<feature type="domain" description="Protein kinase" evidence="10">
    <location>
        <begin position="185"/>
        <end position="428"/>
    </location>
</feature>
<keyword evidence="5" id="KW-0547">Nucleotide-binding</keyword>
<dbReference type="FunFam" id="3.30.200.20:FF:000172">
    <property type="entry name" value="cyclin-dependent kinase G-2 isoform X1"/>
    <property type="match status" value="1"/>
</dbReference>
<organism evidence="11 12">
    <name type="scientific">Carex littledalei</name>
    <dbReference type="NCBI Taxonomy" id="544730"/>
    <lineage>
        <taxon>Eukaryota</taxon>
        <taxon>Viridiplantae</taxon>
        <taxon>Streptophyta</taxon>
        <taxon>Embryophyta</taxon>
        <taxon>Tracheophyta</taxon>
        <taxon>Spermatophyta</taxon>
        <taxon>Magnoliopsida</taxon>
        <taxon>Liliopsida</taxon>
        <taxon>Poales</taxon>
        <taxon>Cyperaceae</taxon>
        <taxon>Cyperoideae</taxon>
        <taxon>Cariceae</taxon>
        <taxon>Carex</taxon>
        <taxon>Carex subgen. Euthyceras</taxon>
    </lineage>
</organism>
<evidence type="ECO:0000256" key="5">
    <source>
        <dbReference type="ARBA" id="ARBA00022741"/>
    </source>
</evidence>
<name>A0A833V4C4_9POAL</name>
<gene>
    <name evidence="11" type="ORF">FCM35_KLT12038</name>
</gene>
<dbReference type="InterPro" id="IPR009360">
    <property type="entry name" value="Isy1"/>
</dbReference>
<feature type="region of interest" description="Disordered" evidence="9">
    <location>
        <begin position="1"/>
        <end position="23"/>
    </location>
</feature>
<evidence type="ECO:0000256" key="1">
    <source>
        <dbReference type="ARBA" id="ARBA00006485"/>
    </source>
</evidence>
<evidence type="ECO:0000313" key="11">
    <source>
        <dbReference type="EMBL" id="KAF3323307.1"/>
    </source>
</evidence>
<feature type="compositionally biased region" description="Basic and acidic residues" evidence="9">
    <location>
        <begin position="1"/>
        <end position="20"/>
    </location>
</feature>
<dbReference type="EC" id="2.7.11.23" evidence="2"/>
<comment type="caution">
    <text evidence="11">The sequence shown here is derived from an EMBL/GenBank/DDBJ whole genome shotgun (WGS) entry which is preliminary data.</text>
</comment>
<dbReference type="GO" id="GO:0007346">
    <property type="term" value="P:regulation of mitotic cell cycle"/>
    <property type="evidence" value="ECO:0007669"/>
    <property type="project" value="TreeGrafter"/>
</dbReference>
<dbReference type="GO" id="GO:0000350">
    <property type="term" value="P:generation of catalytic spliceosome for second transesterification step"/>
    <property type="evidence" value="ECO:0007669"/>
    <property type="project" value="InterPro"/>
</dbReference>